<evidence type="ECO:0000259" key="9">
    <source>
        <dbReference type="PROSITE" id="PS50832"/>
    </source>
</evidence>
<dbReference type="AlphaFoldDB" id="A0A6A5PMR8"/>
<dbReference type="PANTHER" id="PTHR33370:SF1">
    <property type="entry name" value="TRANSLATION INITIATION FACTOR IF-1, CHLOROPLASTIC"/>
    <property type="match status" value="1"/>
</dbReference>
<dbReference type="SUPFAM" id="SSF50249">
    <property type="entry name" value="Nucleic acid-binding proteins"/>
    <property type="match status" value="1"/>
</dbReference>
<dbReference type="InterPro" id="IPR004368">
    <property type="entry name" value="TIF_IF1"/>
</dbReference>
<evidence type="ECO:0000256" key="4">
    <source>
        <dbReference type="ARBA" id="ARBA00011599"/>
    </source>
</evidence>
<dbReference type="InterPro" id="IPR006196">
    <property type="entry name" value="RNA-binding_domain_S1_IF1"/>
</dbReference>
<dbReference type="GO" id="GO:0005829">
    <property type="term" value="C:cytosol"/>
    <property type="evidence" value="ECO:0007669"/>
    <property type="project" value="TreeGrafter"/>
</dbReference>
<keyword evidence="11" id="KW-1185">Reference proteome</keyword>
<evidence type="ECO:0000256" key="3">
    <source>
        <dbReference type="ARBA" id="ARBA00010939"/>
    </source>
</evidence>
<dbReference type="OrthoDB" id="1714886at2759"/>
<dbReference type="HAMAP" id="MF_00075">
    <property type="entry name" value="IF_1"/>
    <property type="match status" value="1"/>
</dbReference>
<comment type="subunit">
    <text evidence="4">Component of the 30S ribosomal translation pre-initiation complex which assembles on the 30S ribosome in the order IF-2 and IF-3, IF-1 and N-formylmethionyl-tRNA(fMet); mRNA recruitment can occur at any time during PIC assembly.</text>
</comment>
<evidence type="ECO:0000256" key="1">
    <source>
        <dbReference type="ARBA" id="ARBA00003935"/>
    </source>
</evidence>
<evidence type="ECO:0000256" key="5">
    <source>
        <dbReference type="ARBA" id="ARBA00022540"/>
    </source>
</evidence>
<keyword evidence="5 10" id="KW-0396">Initiation factor</keyword>
<name>A0A6A5PMR8_LUPAL</name>
<dbReference type="EMBL" id="WOCE01000001">
    <property type="protein sequence ID" value="KAE9620768.1"/>
    <property type="molecule type" value="Genomic_DNA"/>
</dbReference>
<dbReference type="Proteomes" id="UP000447434">
    <property type="component" value="Chromosome 1"/>
</dbReference>
<feature type="domain" description="S1-like" evidence="9">
    <location>
        <begin position="75"/>
        <end position="137"/>
    </location>
</feature>
<keyword evidence="6" id="KW-0934">Plastid</keyword>
<comment type="similarity">
    <text evidence="3">Belongs to the IF-1 family.</text>
</comment>
<evidence type="ECO:0000313" key="10">
    <source>
        <dbReference type="EMBL" id="KAE9620768.1"/>
    </source>
</evidence>
<dbReference type="Pfam" id="PF01176">
    <property type="entry name" value="eIF-1a"/>
    <property type="match status" value="1"/>
</dbReference>
<dbReference type="SMART" id="SM00316">
    <property type="entry name" value="S1"/>
    <property type="match status" value="1"/>
</dbReference>
<accession>A0A6A5PMR8</accession>
<dbReference type="NCBIfam" id="TIGR00008">
    <property type="entry name" value="infA"/>
    <property type="match status" value="1"/>
</dbReference>
<reference evidence="11" key="1">
    <citation type="journal article" date="2020" name="Nat. Commun.">
        <title>Genome sequence of the cluster root forming white lupin.</title>
        <authorList>
            <person name="Hufnagel B."/>
            <person name="Marques A."/>
            <person name="Soriano A."/>
            <person name="Marques L."/>
            <person name="Divol F."/>
            <person name="Doumas P."/>
            <person name="Sallet E."/>
            <person name="Mancinotti D."/>
            <person name="Carrere S."/>
            <person name="Marande W."/>
            <person name="Arribat S."/>
            <person name="Keller J."/>
            <person name="Huneau C."/>
            <person name="Blein T."/>
            <person name="Aime D."/>
            <person name="Laguerre M."/>
            <person name="Taylor J."/>
            <person name="Schubert V."/>
            <person name="Nelson M."/>
            <person name="Geu-Flores F."/>
            <person name="Crespi M."/>
            <person name="Gallardo-Guerrero K."/>
            <person name="Delaux P.-M."/>
            <person name="Salse J."/>
            <person name="Berges H."/>
            <person name="Guyot R."/>
            <person name="Gouzy J."/>
            <person name="Peret B."/>
        </authorList>
    </citation>
    <scope>NUCLEOTIDE SEQUENCE [LARGE SCALE GENOMIC DNA]</scope>
    <source>
        <strain evidence="11">cv. Amiga</strain>
    </source>
</reference>
<dbReference type="GO" id="GO:0003723">
    <property type="term" value="F:RNA binding"/>
    <property type="evidence" value="ECO:0007669"/>
    <property type="project" value="InterPro"/>
</dbReference>
<dbReference type="Gene3D" id="2.40.50.140">
    <property type="entry name" value="Nucleic acid-binding proteins"/>
    <property type="match status" value="1"/>
</dbReference>
<gene>
    <name evidence="10" type="ORF">Lalb_Chr01g0006541</name>
</gene>
<dbReference type="PROSITE" id="PS50832">
    <property type="entry name" value="S1_IF1_TYPE"/>
    <property type="match status" value="1"/>
</dbReference>
<evidence type="ECO:0000256" key="2">
    <source>
        <dbReference type="ARBA" id="ARBA00004229"/>
    </source>
</evidence>
<dbReference type="GO" id="GO:0009507">
    <property type="term" value="C:chloroplast"/>
    <property type="evidence" value="ECO:0007669"/>
    <property type="project" value="UniProtKB-SubCell"/>
</dbReference>
<comment type="caution">
    <text evidence="10">The sequence shown here is derived from an EMBL/GenBank/DDBJ whole genome shotgun (WGS) entry which is preliminary data.</text>
</comment>
<dbReference type="PANTHER" id="PTHR33370">
    <property type="entry name" value="TRANSLATION INITIATION FACTOR IF-1, CHLOROPLASTIC"/>
    <property type="match status" value="1"/>
</dbReference>
<evidence type="ECO:0000256" key="6">
    <source>
        <dbReference type="ARBA" id="ARBA00022640"/>
    </source>
</evidence>
<dbReference type="CDD" id="cd04451">
    <property type="entry name" value="S1_IF1"/>
    <property type="match status" value="1"/>
</dbReference>
<proteinExistence type="inferred from homology"/>
<evidence type="ECO:0000313" key="11">
    <source>
        <dbReference type="Proteomes" id="UP000447434"/>
    </source>
</evidence>
<evidence type="ECO:0000256" key="7">
    <source>
        <dbReference type="ARBA" id="ARBA00022917"/>
    </source>
</evidence>
<dbReference type="InterPro" id="IPR012340">
    <property type="entry name" value="NA-bd_OB-fold"/>
</dbReference>
<keyword evidence="7" id="KW-0648">Protein biosynthesis</keyword>
<evidence type="ECO:0000256" key="8">
    <source>
        <dbReference type="ARBA" id="ARBA00068272"/>
    </source>
</evidence>
<organism evidence="10 11">
    <name type="scientific">Lupinus albus</name>
    <name type="common">White lupine</name>
    <name type="synonym">Lupinus termis</name>
    <dbReference type="NCBI Taxonomy" id="3870"/>
    <lineage>
        <taxon>Eukaryota</taxon>
        <taxon>Viridiplantae</taxon>
        <taxon>Streptophyta</taxon>
        <taxon>Embryophyta</taxon>
        <taxon>Tracheophyta</taxon>
        <taxon>Spermatophyta</taxon>
        <taxon>Magnoliopsida</taxon>
        <taxon>eudicotyledons</taxon>
        <taxon>Gunneridae</taxon>
        <taxon>Pentapetalae</taxon>
        <taxon>rosids</taxon>
        <taxon>fabids</taxon>
        <taxon>Fabales</taxon>
        <taxon>Fabaceae</taxon>
        <taxon>Papilionoideae</taxon>
        <taxon>50 kb inversion clade</taxon>
        <taxon>genistoids sensu lato</taxon>
        <taxon>core genistoids</taxon>
        <taxon>Genisteae</taxon>
        <taxon>Lupinus</taxon>
    </lineage>
</organism>
<dbReference type="GO" id="GO:0043022">
    <property type="term" value="F:ribosome binding"/>
    <property type="evidence" value="ECO:0007669"/>
    <property type="project" value="TreeGrafter"/>
</dbReference>
<dbReference type="GO" id="GO:0003743">
    <property type="term" value="F:translation initiation factor activity"/>
    <property type="evidence" value="ECO:0007669"/>
    <property type="project" value="UniProtKB-UniRule"/>
</dbReference>
<sequence>MLTSSSFPFHTPILNNPYLHNHNHLLLPLSSTLTFHHSHTLSFLHPHPTPPATTLILRAKPPTTDKSSEQKWIHEGLITESLPNGMFRVRLDNQDLILGYVSGKIRKNFVRILPGDRVKVEVSRYDSSKGRIVYRIRNTGGGGGGGGGTS</sequence>
<comment type="subcellular location">
    <subcellularLocation>
        <location evidence="2">Plastid</location>
        <location evidence="2">Chloroplast</location>
    </subcellularLocation>
</comment>
<dbReference type="FunFam" id="2.40.50.140:FF:000019">
    <property type="entry name" value="Translation initiation factor IF-1, chloroplastic"/>
    <property type="match status" value="1"/>
</dbReference>
<protein>
    <recommendedName>
        <fullName evidence="8">Translation initiation factor IF-1, chloroplastic</fullName>
    </recommendedName>
</protein>
<dbReference type="InterPro" id="IPR003029">
    <property type="entry name" value="S1_domain"/>
</dbReference>
<comment type="function">
    <text evidence="1">One of the essential components for the initiation of protein synthesis. Stabilizes the binding of IF-2 and IF-3 on the 30S subunit to which N-formylmethionyl-tRNA(fMet) subsequently binds. Helps modulate mRNA selection, yielding the 30S pre-initiation complex (PIC). Upon addition of the 50S ribosomal subunit IF-1, IF-2 and IF-3 are released leaving the mature 70S translation initiation complex.</text>
</comment>